<feature type="transmembrane region" description="Helical" evidence="1">
    <location>
        <begin position="225"/>
        <end position="248"/>
    </location>
</feature>
<evidence type="ECO:0000313" key="3">
    <source>
        <dbReference type="Proteomes" id="UP001153954"/>
    </source>
</evidence>
<feature type="transmembrane region" description="Helical" evidence="1">
    <location>
        <begin position="151"/>
        <end position="172"/>
    </location>
</feature>
<feature type="transmembrane region" description="Helical" evidence="1">
    <location>
        <begin position="73"/>
        <end position="101"/>
    </location>
</feature>
<name>A0AAU9UW07_EUPED</name>
<feature type="transmembrane region" description="Helical" evidence="1">
    <location>
        <begin position="113"/>
        <end position="139"/>
    </location>
</feature>
<feature type="transmembrane region" description="Helical" evidence="1">
    <location>
        <begin position="46"/>
        <end position="67"/>
    </location>
</feature>
<dbReference type="EMBL" id="CAKOGL010000025">
    <property type="protein sequence ID" value="CAH2102242.1"/>
    <property type="molecule type" value="Genomic_DNA"/>
</dbReference>
<reference evidence="2" key="1">
    <citation type="submission" date="2022-03" db="EMBL/GenBank/DDBJ databases">
        <authorList>
            <person name="Tunstrom K."/>
        </authorList>
    </citation>
    <scope>NUCLEOTIDE SEQUENCE</scope>
</reference>
<evidence type="ECO:0008006" key="4">
    <source>
        <dbReference type="Google" id="ProtNLM"/>
    </source>
</evidence>
<accession>A0AAU9UW07</accession>
<keyword evidence="1" id="KW-0472">Membrane</keyword>
<dbReference type="AlphaFoldDB" id="A0AAU9UW07"/>
<gene>
    <name evidence="2" type="ORF">EEDITHA_LOCUS16904</name>
</gene>
<dbReference type="PANTHER" id="PTHR12242">
    <property type="entry name" value="OS02G0130600 PROTEIN-RELATED"/>
    <property type="match status" value="1"/>
</dbReference>
<proteinExistence type="predicted"/>
<keyword evidence="1" id="KW-0812">Transmembrane</keyword>
<keyword evidence="3" id="KW-1185">Reference proteome</keyword>
<protein>
    <recommendedName>
        <fullName evidence="4">Protein rolling stone</fullName>
    </recommendedName>
</protein>
<dbReference type="GO" id="GO:0016020">
    <property type="term" value="C:membrane"/>
    <property type="evidence" value="ECO:0007669"/>
    <property type="project" value="TreeGrafter"/>
</dbReference>
<dbReference type="Pfam" id="PF21534">
    <property type="entry name" value="Rost"/>
    <property type="match status" value="1"/>
</dbReference>
<keyword evidence="1" id="KW-1133">Transmembrane helix</keyword>
<comment type="caution">
    <text evidence="2">The sequence shown here is derived from an EMBL/GenBank/DDBJ whole genome shotgun (WGS) entry which is preliminary data.</text>
</comment>
<evidence type="ECO:0000313" key="2">
    <source>
        <dbReference type="EMBL" id="CAH2102242.1"/>
    </source>
</evidence>
<evidence type="ECO:0000256" key="1">
    <source>
        <dbReference type="SAM" id="Phobius"/>
    </source>
</evidence>
<dbReference type="InterPro" id="IPR049352">
    <property type="entry name" value="Rost"/>
</dbReference>
<feature type="transmembrane region" description="Helical" evidence="1">
    <location>
        <begin position="179"/>
        <end position="201"/>
    </location>
</feature>
<dbReference type="Proteomes" id="UP001153954">
    <property type="component" value="Unassembled WGS sequence"/>
</dbReference>
<dbReference type="PANTHER" id="PTHR12242:SF1">
    <property type="entry name" value="MYND-TYPE DOMAIN-CONTAINING PROTEIN"/>
    <property type="match status" value="1"/>
</dbReference>
<sequence length="266" mass="30417">MGSVKKYFKKQFRHKMFHLKHKNNSDFYLSCFQSSTSALPLLCVRALLFLTCLGIVISSFAVSATYFPYLGMWFIYLTSWGLVLITITSGFGFGVSATIYFKGDPDDSSGLPWYIKVYLVSYSLTIPIAFFITIFYWAFLSSGDEEYAVNIVMDIFIHAVNSVIMFILLITARQQINLLHFYMPILFAVVYVIFSLIYYFADGRDPFDNPYIYPVLNWNSPGESMITVVFAAVIIVVLHFVVAMITVARDAIGRWCTRNDDNFQLA</sequence>
<organism evidence="2 3">
    <name type="scientific">Euphydryas editha</name>
    <name type="common">Edith's checkerspot</name>
    <dbReference type="NCBI Taxonomy" id="104508"/>
    <lineage>
        <taxon>Eukaryota</taxon>
        <taxon>Metazoa</taxon>
        <taxon>Ecdysozoa</taxon>
        <taxon>Arthropoda</taxon>
        <taxon>Hexapoda</taxon>
        <taxon>Insecta</taxon>
        <taxon>Pterygota</taxon>
        <taxon>Neoptera</taxon>
        <taxon>Endopterygota</taxon>
        <taxon>Lepidoptera</taxon>
        <taxon>Glossata</taxon>
        <taxon>Ditrysia</taxon>
        <taxon>Papilionoidea</taxon>
        <taxon>Nymphalidae</taxon>
        <taxon>Nymphalinae</taxon>
        <taxon>Euphydryas</taxon>
    </lineage>
</organism>